<keyword evidence="2 5" id="KW-0378">Hydrolase</keyword>
<comment type="similarity">
    <text evidence="1">Belongs to the ADP-ribosylglycohydrolase family.</text>
</comment>
<keyword evidence="3" id="KW-0479">Metal-binding</keyword>
<dbReference type="PANTHER" id="PTHR16222:SF24">
    <property type="entry name" value="ADP-RIBOSYLHYDROLASE ARH3"/>
    <property type="match status" value="1"/>
</dbReference>
<dbReference type="Gene3D" id="1.10.4080.10">
    <property type="entry name" value="ADP-ribosylation/Crystallin J1"/>
    <property type="match status" value="1"/>
</dbReference>
<feature type="region of interest" description="Disordered" evidence="4">
    <location>
        <begin position="479"/>
        <end position="498"/>
    </location>
</feature>
<dbReference type="GO" id="GO:0046872">
    <property type="term" value="F:metal ion binding"/>
    <property type="evidence" value="ECO:0007669"/>
    <property type="project" value="UniProtKB-KW"/>
</dbReference>
<dbReference type="GO" id="GO:0016787">
    <property type="term" value="F:hydrolase activity"/>
    <property type="evidence" value="ECO:0007669"/>
    <property type="project" value="UniProtKB-KW"/>
</dbReference>
<feature type="binding site" evidence="3">
    <location>
        <position position="58"/>
    </location>
    <ligand>
        <name>Mg(2+)</name>
        <dbReference type="ChEBI" id="CHEBI:18420"/>
        <label>1</label>
    </ligand>
</feature>
<organism evidence="5 6">
    <name type="scientific">Paeniglutamicibacter gangotriensis</name>
    <dbReference type="NCBI Taxonomy" id="254787"/>
    <lineage>
        <taxon>Bacteria</taxon>
        <taxon>Bacillati</taxon>
        <taxon>Actinomycetota</taxon>
        <taxon>Actinomycetes</taxon>
        <taxon>Micrococcales</taxon>
        <taxon>Micrococcaceae</taxon>
        <taxon>Paeniglutamicibacter</taxon>
    </lineage>
</organism>
<dbReference type="SUPFAM" id="SSF101478">
    <property type="entry name" value="ADP-ribosylglycohydrolase"/>
    <property type="match status" value="1"/>
</dbReference>
<dbReference type="InterPro" id="IPR029021">
    <property type="entry name" value="Prot-tyrosine_phosphatase-like"/>
</dbReference>
<dbReference type="AlphaFoldDB" id="A0A5B0E5K9"/>
<sequence>MDLNTAQTARAAGVLVGLAVGDALGAGYEFGPALPSSTPVYMKGGGPFGFEPSEWTDDTSMALCIAEGFLEERSEPVDRYSSTTKRWIGWARTAKDVGAQTRSVLKHSERLGFEGAARAFHEQNGRSAGNGSLMRTAPIGLAHLSRGYDWDDLRDMGMRDARRFSAFTHFEDDAGDAAALWTAAITHAVLTGELDIRVGLEEKSHLRGSEELWLERIEAAENREPSEFRNNGWVVEAFQGAWSSIHTTRRQHQTGPEHLRAALEAAVRGGNDTDTVAAIAGSLLGAAYGIAAIPFEWMRDLHGWPGYDARELIGIGLALATNRPVETQWPALPAMEYSAWAGSDSRETFHHPDDAGVLLGAVWALAGREYDAVVSLCRVGSGQAQVERRDHAQYWLFDSPENEHLDFIVRDAVNAIERFRAEGKTVLLHCVRMESRTPTIAAAYGAMVAGGTPLEALERIGRVLPRANPNPAFRRYLAEAQGSGHRPCSSRENTRDHG</sequence>
<reference evidence="5 6" key="1">
    <citation type="submission" date="2019-07" db="EMBL/GenBank/DDBJ databases">
        <title>Analysis of the biochemical properties, biological activity and biotechnological potential of siderophores and biosurfactants produced by Antarctic psychrotolerant bacteria.</title>
        <authorList>
            <person name="Styczynski M."/>
            <person name="Krucon T."/>
            <person name="Decewicz P."/>
            <person name="Dziewit L."/>
        </authorList>
    </citation>
    <scope>NUCLEOTIDE SEQUENCE [LARGE SCALE GENOMIC DNA]</scope>
    <source>
        <strain evidence="5 6">ANT_H27</strain>
    </source>
</reference>
<dbReference type="OrthoDB" id="9798107at2"/>
<dbReference type="PANTHER" id="PTHR16222">
    <property type="entry name" value="ADP-RIBOSYLGLYCOHYDROLASE"/>
    <property type="match status" value="1"/>
</dbReference>
<dbReference type="SUPFAM" id="SSF52799">
    <property type="entry name" value="(Phosphotyrosine protein) phosphatases II"/>
    <property type="match status" value="1"/>
</dbReference>
<evidence type="ECO:0000313" key="6">
    <source>
        <dbReference type="Proteomes" id="UP000323856"/>
    </source>
</evidence>
<feature type="binding site" evidence="3">
    <location>
        <position position="272"/>
    </location>
    <ligand>
        <name>Mg(2+)</name>
        <dbReference type="ChEBI" id="CHEBI:18420"/>
        <label>1</label>
    </ligand>
</feature>
<feature type="binding site" evidence="3">
    <location>
        <position position="57"/>
    </location>
    <ligand>
        <name>Mg(2+)</name>
        <dbReference type="ChEBI" id="CHEBI:18420"/>
        <label>1</label>
    </ligand>
</feature>
<evidence type="ECO:0000256" key="1">
    <source>
        <dbReference type="ARBA" id="ARBA00010702"/>
    </source>
</evidence>
<evidence type="ECO:0000256" key="2">
    <source>
        <dbReference type="ARBA" id="ARBA00022801"/>
    </source>
</evidence>
<dbReference type="Proteomes" id="UP000323856">
    <property type="component" value="Unassembled WGS sequence"/>
</dbReference>
<evidence type="ECO:0000256" key="4">
    <source>
        <dbReference type="SAM" id="MobiDB-lite"/>
    </source>
</evidence>
<evidence type="ECO:0000256" key="3">
    <source>
        <dbReference type="PIRSR" id="PIRSR605502-1"/>
    </source>
</evidence>
<name>A0A5B0E5K9_9MICC</name>
<feature type="binding site" evidence="3">
    <location>
        <position position="274"/>
    </location>
    <ligand>
        <name>Mg(2+)</name>
        <dbReference type="ChEBI" id="CHEBI:18420"/>
        <label>1</label>
    </ligand>
</feature>
<keyword evidence="3" id="KW-0460">Magnesium</keyword>
<dbReference type="Pfam" id="PF03747">
    <property type="entry name" value="ADP_ribosyl_GH"/>
    <property type="match status" value="1"/>
</dbReference>
<feature type="binding site" evidence="3">
    <location>
        <position position="275"/>
    </location>
    <ligand>
        <name>Mg(2+)</name>
        <dbReference type="ChEBI" id="CHEBI:18420"/>
        <label>1</label>
    </ligand>
</feature>
<dbReference type="InterPro" id="IPR005502">
    <property type="entry name" value="Ribosyl_crysJ1"/>
</dbReference>
<comment type="cofactor">
    <cofactor evidence="3">
        <name>Mg(2+)</name>
        <dbReference type="ChEBI" id="CHEBI:18420"/>
    </cofactor>
    <text evidence="3">Binds 2 magnesium ions per subunit.</text>
</comment>
<dbReference type="Gene3D" id="3.90.190.10">
    <property type="entry name" value="Protein tyrosine phosphatase superfamily"/>
    <property type="match status" value="1"/>
</dbReference>
<dbReference type="RefSeq" id="WP_149620510.1">
    <property type="nucleotide sequence ID" value="NZ_VOBL01000020.1"/>
</dbReference>
<dbReference type="InterPro" id="IPR036705">
    <property type="entry name" value="Ribosyl_crysJ1_sf"/>
</dbReference>
<dbReference type="EMBL" id="VOBL01000020">
    <property type="protein sequence ID" value="KAA0974153.1"/>
    <property type="molecule type" value="Genomic_DNA"/>
</dbReference>
<proteinExistence type="inferred from homology"/>
<gene>
    <name evidence="5" type="ORF">FQ154_16045</name>
</gene>
<protein>
    <submittedName>
        <fullName evidence="5">ADP-ribosylglycohydrolase family protein</fullName>
    </submittedName>
</protein>
<accession>A0A5B0E5K9</accession>
<dbReference type="InterPro" id="IPR050792">
    <property type="entry name" value="ADP-ribosylglycohydrolase"/>
</dbReference>
<comment type="caution">
    <text evidence="5">The sequence shown here is derived from an EMBL/GenBank/DDBJ whole genome shotgun (WGS) entry which is preliminary data.</text>
</comment>
<evidence type="ECO:0000313" key="5">
    <source>
        <dbReference type="EMBL" id="KAA0974153.1"/>
    </source>
</evidence>
<feature type="binding site" evidence="3">
    <location>
        <position position="56"/>
    </location>
    <ligand>
        <name>Mg(2+)</name>
        <dbReference type="ChEBI" id="CHEBI:18420"/>
        <label>1</label>
    </ligand>
</feature>